<proteinExistence type="predicted"/>
<organism evidence="1 2">
    <name type="scientific">Camellia lanceoleosa</name>
    <dbReference type="NCBI Taxonomy" id="1840588"/>
    <lineage>
        <taxon>Eukaryota</taxon>
        <taxon>Viridiplantae</taxon>
        <taxon>Streptophyta</taxon>
        <taxon>Embryophyta</taxon>
        <taxon>Tracheophyta</taxon>
        <taxon>Spermatophyta</taxon>
        <taxon>Magnoliopsida</taxon>
        <taxon>eudicotyledons</taxon>
        <taxon>Gunneridae</taxon>
        <taxon>Pentapetalae</taxon>
        <taxon>asterids</taxon>
        <taxon>Ericales</taxon>
        <taxon>Theaceae</taxon>
        <taxon>Camellia</taxon>
    </lineage>
</organism>
<evidence type="ECO:0000313" key="1">
    <source>
        <dbReference type="EMBL" id="KAI8028506.1"/>
    </source>
</evidence>
<sequence>MGIPKKLIICLFLATAMAIQTTTALMPYTRTSLWDLMLPPDDPFRILEQTPLSSPKSIETLALARCDWKETPTSHVITLDVPGLTKEDIKIEVEENRVLRIGGERKEEKEIEGERWHRFERIGSKFWRQFRLPEHADLERVKAHLENGVLRIEVPKVAAEEKKRKVIDIVEERRDGGEDINKAMKKDEM</sequence>
<keyword evidence="1" id="KW-0346">Stress response</keyword>
<reference evidence="1 2" key="1">
    <citation type="journal article" date="2022" name="Plant J.">
        <title>Chromosome-level genome of Camellia lanceoleosa provides a valuable resource for understanding genome evolution and self-incompatibility.</title>
        <authorList>
            <person name="Gong W."/>
            <person name="Xiao S."/>
            <person name="Wang L."/>
            <person name="Liao Z."/>
            <person name="Chang Y."/>
            <person name="Mo W."/>
            <person name="Hu G."/>
            <person name="Li W."/>
            <person name="Zhao G."/>
            <person name="Zhu H."/>
            <person name="Hu X."/>
            <person name="Ji K."/>
            <person name="Xiang X."/>
            <person name="Song Q."/>
            <person name="Yuan D."/>
            <person name="Jin S."/>
            <person name="Zhang L."/>
        </authorList>
    </citation>
    <scope>NUCLEOTIDE SEQUENCE [LARGE SCALE GENOMIC DNA]</scope>
    <source>
        <strain evidence="1">SQ_2022a</strain>
    </source>
</reference>
<comment type="caution">
    <text evidence="1">The sequence shown here is derived from an EMBL/GenBank/DDBJ whole genome shotgun (WGS) entry which is preliminary data.</text>
</comment>
<accession>A0ACC0IX26</accession>
<dbReference type="Proteomes" id="UP001060215">
    <property type="component" value="Chromosome 3"/>
</dbReference>
<name>A0ACC0IX26_9ERIC</name>
<gene>
    <name evidence="1" type="ORF">LOK49_LG02G02579</name>
</gene>
<protein>
    <submittedName>
        <fullName evidence="1">22.7 kDa class IV heat shock protein</fullName>
    </submittedName>
</protein>
<evidence type="ECO:0000313" key="2">
    <source>
        <dbReference type="Proteomes" id="UP001060215"/>
    </source>
</evidence>
<dbReference type="EMBL" id="CM045760">
    <property type="protein sequence ID" value="KAI8028506.1"/>
    <property type="molecule type" value="Genomic_DNA"/>
</dbReference>
<keyword evidence="2" id="KW-1185">Reference proteome</keyword>